<dbReference type="OrthoDB" id="74764at2759"/>
<dbReference type="EMBL" id="CVMT01000003">
    <property type="protein sequence ID" value="CRG86874.1"/>
    <property type="molecule type" value="Genomic_DNA"/>
</dbReference>
<dbReference type="STRING" id="28573.A0A0U1LU07"/>
<evidence type="ECO:0000256" key="1">
    <source>
        <dbReference type="SAM" id="SignalP"/>
    </source>
</evidence>
<gene>
    <name evidence="3" type="ORF">PISL3812_03886</name>
</gene>
<accession>A0A0U1LU07</accession>
<dbReference type="SMART" id="SM00321">
    <property type="entry name" value="WSC"/>
    <property type="match status" value="1"/>
</dbReference>
<dbReference type="AlphaFoldDB" id="A0A0U1LU07"/>
<sequence length="486" mass="52273">MKSTLALGPLALLTVPTTAFFRMPCPGRLVDERADPIVSPGEISGHVHSIVGGSAFSFNMTYEDARSSSCSSCPIKADLSNYWVPHLYYRAQNGTFISVPVSGDGNGAMGGITVYYLQRPGANNDTLKAFPEGFRMLAGNPFKRNYTDDFASQAVSYACLDYNGPAKAETNGFPDYNCPDGLRAQVFFPSCWDGKNLDSEDHKSHVAYPESGAYNDGVCPESHPVHLVSIFYEIIFQTNLYADMWWDDKQPFVWAMGDPTGYGFHGDFVNGWDIDILQYAVDNCNADSGLISDCLAANGSQHFDLFTNSESAMCTLPAFVDEQVTGVLDALPGCNNLTWGPEEATPQNCDDTAVITDAVLSKYYTDVTASLNWEYMGCGFDNVSSRTMDATSESNANMTVETCIKFCDDAGYSYAGLEYAEQCYCSNSIADDRAPIPGVVGDCLDPCSGNSTQMCGGPATLSIYHSCAGGSGCKNAGIGSIEGVSS</sequence>
<organism evidence="3 4">
    <name type="scientific">Talaromyces islandicus</name>
    <name type="common">Penicillium islandicum</name>
    <dbReference type="NCBI Taxonomy" id="28573"/>
    <lineage>
        <taxon>Eukaryota</taxon>
        <taxon>Fungi</taxon>
        <taxon>Dikarya</taxon>
        <taxon>Ascomycota</taxon>
        <taxon>Pezizomycotina</taxon>
        <taxon>Eurotiomycetes</taxon>
        <taxon>Eurotiomycetidae</taxon>
        <taxon>Eurotiales</taxon>
        <taxon>Trichocomaceae</taxon>
        <taxon>Talaromyces</taxon>
        <taxon>Talaromyces sect. Islandici</taxon>
    </lineage>
</organism>
<evidence type="ECO:0000259" key="2">
    <source>
        <dbReference type="PROSITE" id="PS51212"/>
    </source>
</evidence>
<keyword evidence="4" id="KW-1185">Reference proteome</keyword>
<dbReference type="PANTHER" id="PTHR43662:SF3">
    <property type="entry name" value="DOMAIN PROTEIN, PUTATIVE (AFU_ORTHOLOGUE AFUA_6G11970)-RELATED"/>
    <property type="match status" value="1"/>
</dbReference>
<dbReference type="InterPro" id="IPR002889">
    <property type="entry name" value="WSC_carb-bd"/>
</dbReference>
<dbReference type="Proteomes" id="UP000054383">
    <property type="component" value="Unassembled WGS sequence"/>
</dbReference>
<protein>
    <recommendedName>
        <fullName evidence="2">WSC domain-containing protein</fullName>
    </recommendedName>
</protein>
<feature type="domain" description="WSC" evidence="2">
    <location>
        <begin position="372"/>
        <end position="467"/>
    </location>
</feature>
<evidence type="ECO:0000313" key="4">
    <source>
        <dbReference type="Proteomes" id="UP000054383"/>
    </source>
</evidence>
<proteinExistence type="predicted"/>
<reference evidence="3 4" key="1">
    <citation type="submission" date="2015-04" db="EMBL/GenBank/DDBJ databases">
        <authorList>
            <person name="Syromyatnikov M.Y."/>
            <person name="Popov V.N."/>
        </authorList>
    </citation>
    <scope>NUCLEOTIDE SEQUENCE [LARGE SCALE GENOMIC DNA]</scope>
    <source>
        <strain evidence="3">WF-38-12</strain>
    </source>
</reference>
<dbReference type="OMA" id="VNGWDVP"/>
<dbReference type="PROSITE" id="PS51212">
    <property type="entry name" value="WSC"/>
    <property type="match status" value="1"/>
</dbReference>
<evidence type="ECO:0000313" key="3">
    <source>
        <dbReference type="EMBL" id="CRG86874.1"/>
    </source>
</evidence>
<dbReference type="InterPro" id="IPR018535">
    <property type="entry name" value="DUF1996"/>
</dbReference>
<name>A0A0U1LU07_TALIS</name>
<dbReference type="PANTHER" id="PTHR43662">
    <property type="match status" value="1"/>
</dbReference>
<dbReference type="Pfam" id="PF01822">
    <property type="entry name" value="WSC"/>
    <property type="match status" value="1"/>
</dbReference>
<keyword evidence="1" id="KW-0732">Signal</keyword>
<feature type="signal peptide" evidence="1">
    <location>
        <begin position="1"/>
        <end position="19"/>
    </location>
</feature>
<feature type="chain" id="PRO_5006711242" description="WSC domain-containing protein" evidence="1">
    <location>
        <begin position="20"/>
        <end position="486"/>
    </location>
</feature>
<dbReference type="Pfam" id="PF09362">
    <property type="entry name" value="DUF1996"/>
    <property type="match status" value="1"/>
</dbReference>